<name>A0A086AHP4_9FLAO</name>
<evidence type="ECO:0000256" key="1">
    <source>
        <dbReference type="ARBA" id="ARBA00022603"/>
    </source>
</evidence>
<dbReference type="AlphaFoldDB" id="A0A086AHP4"/>
<dbReference type="InterPro" id="IPR029063">
    <property type="entry name" value="SAM-dependent_MTases_sf"/>
</dbReference>
<dbReference type="EMBL" id="JPRJ01000051">
    <property type="protein sequence ID" value="KFF16208.1"/>
    <property type="molecule type" value="Genomic_DNA"/>
</dbReference>
<proteinExistence type="predicted"/>
<dbReference type="InterPro" id="IPR051128">
    <property type="entry name" value="EgtD_Methyltrsf_superfamily"/>
</dbReference>
<dbReference type="GO" id="GO:0032259">
    <property type="term" value="P:methylation"/>
    <property type="evidence" value="ECO:0007669"/>
    <property type="project" value="UniProtKB-KW"/>
</dbReference>
<accession>A0A086AHP4</accession>
<dbReference type="STRING" id="558152.IQ37_17940"/>
<organism evidence="4 5">
    <name type="scientific">Chryseobacterium piperi</name>
    <dbReference type="NCBI Taxonomy" id="558152"/>
    <lineage>
        <taxon>Bacteria</taxon>
        <taxon>Pseudomonadati</taxon>
        <taxon>Bacteroidota</taxon>
        <taxon>Flavobacteriia</taxon>
        <taxon>Flavobacteriales</taxon>
        <taxon>Weeksellaceae</taxon>
        <taxon>Chryseobacterium group</taxon>
        <taxon>Chryseobacterium</taxon>
    </lineage>
</organism>
<dbReference type="OrthoDB" id="5289726at2"/>
<evidence type="ECO:0000256" key="2">
    <source>
        <dbReference type="ARBA" id="ARBA00022679"/>
    </source>
</evidence>
<keyword evidence="1 4" id="KW-0489">Methyltransferase</keyword>
<dbReference type="RefSeq" id="WP_034687565.1">
    <property type="nucleotide sequence ID" value="NZ_CP023049.2"/>
</dbReference>
<dbReference type="Pfam" id="PF10017">
    <property type="entry name" value="Methyltransf_33"/>
    <property type="match status" value="1"/>
</dbReference>
<dbReference type="Gene3D" id="3.40.50.150">
    <property type="entry name" value="Vaccinia Virus protein VP39"/>
    <property type="match status" value="1"/>
</dbReference>
<dbReference type="PIRSF" id="PIRSF018005">
    <property type="entry name" value="UCP018005"/>
    <property type="match status" value="1"/>
</dbReference>
<keyword evidence="5" id="KW-1185">Reference proteome</keyword>
<evidence type="ECO:0000313" key="5">
    <source>
        <dbReference type="Proteomes" id="UP000028709"/>
    </source>
</evidence>
<protein>
    <submittedName>
        <fullName evidence="4">Methyltransferase</fullName>
    </submittedName>
</protein>
<comment type="caution">
    <text evidence="4">The sequence shown here is derived from an EMBL/GenBank/DDBJ whole genome shotgun (WGS) entry which is preliminary data.</text>
</comment>
<dbReference type="GO" id="GO:0008168">
    <property type="term" value="F:methyltransferase activity"/>
    <property type="evidence" value="ECO:0007669"/>
    <property type="project" value="UniProtKB-KW"/>
</dbReference>
<feature type="domain" description="Histidine-specific methyltransferase SAM-dependent" evidence="3">
    <location>
        <begin position="22"/>
        <end position="324"/>
    </location>
</feature>
<dbReference type="Proteomes" id="UP000028709">
    <property type="component" value="Unassembled WGS sequence"/>
</dbReference>
<sequence length="328" mass="37377">MNLNTKTQIKNNHNKAENFFLDIKSGLQNTPKKLSSKYFYDEIGDELFQKIMAMPEYYLTQCELDIFKNKTAEIADLITSDSSPFDLIELGAGDAMKSSYFLKYLVDKGTDFTYMPIDISGNILSILQEKLEKNIPELHTVCLEGEYFEMLNKAAALSSRRKVILFLGGNIGNMELEEAYHFCSGLKQNLAAGDQLLIGFDLKKNPHTILNAYNDKTGITAAFNLNLLTRINRELDADFDLKEFQHYQTYDPVSGACRSYLVSLVDQVVTIDQTSISFKENELIDMEVSQKFSEEDIKELAEKSGFEIKGEIRDSKNWFIDSVWTVTK</sequence>
<dbReference type="PANTHER" id="PTHR43397">
    <property type="entry name" value="ERGOTHIONEINE BIOSYNTHESIS PROTEIN 1"/>
    <property type="match status" value="1"/>
</dbReference>
<dbReference type="KEGG" id="cpip:CJF12_06060"/>
<reference evidence="4 5" key="1">
    <citation type="submission" date="2014-07" db="EMBL/GenBank/DDBJ databases">
        <title>Genome of Chryseobacterium piperi CTM.</title>
        <authorList>
            <person name="Pipes S.E."/>
            <person name="Stropko S.J."/>
            <person name="Newman J.D."/>
        </authorList>
    </citation>
    <scope>NUCLEOTIDE SEQUENCE [LARGE SCALE GENOMIC DNA]</scope>
    <source>
        <strain evidence="4 5">CTM</strain>
    </source>
</reference>
<dbReference type="InterPro" id="IPR019257">
    <property type="entry name" value="MeTrfase_dom"/>
</dbReference>
<dbReference type="eggNOG" id="COG4301">
    <property type="taxonomic scope" value="Bacteria"/>
</dbReference>
<keyword evidence="2 4" id="KW-0808">Transferase</keyword>
<evidence type="ECO:0000259" key="3">
    <source>
        <dbReference type="Pfam" id="PF10017"/>
    </source>
</evidence>
<dbReference type="InterPro" id="IPR017804">
    <property type="entry name" value="MeTrfase_EgtD-like"/>
</dbReference>
<gene>
    <name evidence="4" type="ORF">IQ37_17940</name>
</gene>
<dbReference type="PANTHER" id="PTHR43397:SF1">
    <property type="entry name" value="ERGOTHIONEINE BIOSYNTHESIS PROTEIN 1"/>
    <property type="match status" value="1"/>
</dbReference>
<evidence type="ECO:0000313" key="4">
    <source>
        <dbReference type="EMBL" id="KFF16208.1"/>
    </source>
</evidence>